<accession>A0A1H0WWU3</accession>
<sequence length="125" mass="12980">MEAALGICSVVAVFLLALGGVTTVFLQLRCTDSAIEAARLHARGDGARAEQVLERSVPPGARHRVTVSDGHVTVTVSLRPLGGVLPLRLRARAHAVLEPGVAGSLTTSGSPAEIHGGEELSEEER</sequence>
<gene>
    <name evidence="2" type="ORF">SAMN04487905_11736</name>
</gene>
<name>A0A1H0WWU3_9ACTN</name>
<evidence type="ECO:0000256" key="1">
    <source>
        <dbReference type="SAM" id="MobiDB-lite"/>
    </source>
</evidence>
<reference evidence="3" key="1">
    <citation type="submission" date="2016-10" db="EMBL/GenBank/DDBJ databases">
        <authorList>
            <person name="Varghese N."/>
            <person name="Submissions S."/>
        </authorList>
    </citation>
    <scope>NUCLEOTIDE SEQUENCE [LARGE SCALE GENOMIC DNA]</scope>
    <source>
        <strain evidence="3">DSM 46732</strain>
    </source>
</reference>
<dbReference type="STRING" id="405564.SAMN04487905_11736"/>
<protein>
    <recommendedName>
        <fullName evidence="4">TadE-like protein</fullName>
    </recommendedName>
</protein>
<dbReference type="Proteomes" id="UP000199497">
    <property type="component" value="Unassembled WGS sequence"/>
</dbReference>
<evidence type="ECO:0008006" key="4">
    <source>
        <dbReference type="Google" id="ProtNLM"/>
    </source>
</evidence>
<dbReference type="AlphaFoldDB" id="A0A1H0WWU3"/>
<dbReference type="NCBIfam" id="NF041390">
    <property type="entry name" value="TadE_Rv3655c"/>
    <property type="match status" value="1"/>
</dbReference>
<evidence type="ECO:0000313" key="3">
    <source>
        <dbReference type="Proteomes" id="UP000199497"/>
    </source>
</evidence>
<dbReference type="EMBL" id="FNJR01000017">
    <property type="protein sequence ID" value="SDP95234.1"/>
    <property type="molecule type" value="Genomic_DNA"/>
</dbReference>
<dbReference type="RefSeq" id="WP_425286476.1">
    <property type="nucleotide sequence ID" value="NZ_FNJR01000017.1"/>
</dbReference>
<evidence type="ECO:0000313" key="2">
    <source>
        <dbReference type="EMBL" id="SDP95234.1"/>
    </source>
</evidence>
<dbReference type="InterPro" id="IPR049790">
    <property type="entry name" value="Rv3655c/TadE"/>
</dbReference>
<proteinExistence type="predicted"/>
<keyword evidence="3" id="KW-1185">Reference proteome</keyword>
<feature type="region of interest" description="Disordered" evidence="1">
    <location>
        <begin position="100"/>
        <end position="125"/>
    </location>
</feature>
<organism evidence="2 3">
    <name type="scientific">Actinopolyspora xinjiangensis</name>
    <dbReference type="NCBI Taxonomy" id="405564"/>
    <lineage>
        <taxon>Bacteria</taxon>
        <taxon>Bacillati</taxon>
        <taxon>Actinomycetota</taxon>
        <taxon>Actinomycetes</taxon>
        <taxon>Actinopolysporales</taxon>
        <taxon>Actinopolysporaceae</taxon>
        <taxon>Actinopolyspora</taxon>
    </lineage>
</organism>